<name>A0A8H9LGI6_9ACTN</name>
<dbReference type="PANTHER" id="PTHR35145:SF1">
    <property type="entry name" value="CYTOPLASMIC PROTEIN"/>
    <property type="match status" value="1"/>
</dbReference>
<accession>A0A8H9LGI6</accession>
<organism evidence="1 2">
    <name type="scientific">Microbispora bryophytorum</name>
    <dbReference type="NCBI Taxonomy" id="1460882"/>
    <lineage>
        <taxon>Bacteria</taxon>
        <taxon>Bacillati</taxon>
        <taxon>Actinomycetota</taxon>
        <taxon>Actinomycetes</taxon>
        <taxon>Streptosporangiales</taxon>
        <taxon>Streptosporangiaceae</taxon>
        <taxon>Microbispora</taxon>
    </lineage>
</organism>
<dbReference type="SUPFAM" id="SSF142906">
    <property type="entry name" value="YjbR-like"/>
    <property type="match status" value="1"/>
</dbReference>
<evidence type="ECO:0000313" key="2">
    <source>
        <dbReference type="Proteomes" id="UP000653480"/>
    </source>
</evidence>
<dbReference type="InterPro" id="IPR007351">
    <property type="entry name" value="YjbR"/>
</dbReference>
<dbReference type="Gene3D" id="3.90.1150.30">
    <property type="match status" value="1"/>
</dbReference>
<reference evidence="1" key="1">
    <citation type="journal article" date="2014" name="Int. J. Syst. Evol. Microbiol.">
        <title>Complete genome sequence of Corynebacterium casei LMG S-19264T (=DSM 44701T), isolated from a smear-ripened cheese.</title>
        <authorList>
            <consortium name="US DOE Joint Genome Institute (JGI-PGF)"/>
            <person name="Walter F."/>
            <person name="Albersmeier A."/>
            <person name="Kalinowski J."/>
            <person name="Ruckert C."/>
        </authorList>
    </citation>
    <scope>NUCLEOTIDE SEQUENCE</scope>
    <source>
        <strain evidence="1">CGMCC 4.7138</strain>
    </source>
</reference>
<proteinExistence type="predicted"/>
<keyword evidence="2" id="KW-1185">Reference proteome</keyword>
<dbReference type="AlphaFoldDB" id="A0A8H9LGI6"/>
<dbReference type="Pfam" id="PF04237">
    <property type="entry name" value="YjbR"/>
    <property type="match status" value="1"/>
</dbReference>
<dbReference type="InterPro" id="IPR038056">
    <property type="entry name" value="YjbR-like_sf"/>
</dbReference>
<dbReference type="EMBL" id="BMMN01000014">
    <property type="protein sequence ID" value="GGO26475.1"/>
    <property type="molecule type" value="Genomic_DNA"/>
</dbReference>
<dbReference type="PANTHER" id="PTHR35145">
    <property type="entry name" value="CYTOPLASMIC PROTEIN-RELATED"/>
    <property type="match status" value="1"/>
</dbReference>
<protein>
    <recommendedName>
        <fullName evidence="3">MmcQ/YjbR family DNA-binding protein</fullName>
    </recommendedName>
</protein>
<reference evidence="1" key="2">
    <citation type="submission" date="2020-09" db="EMBL/GenBank/DDBJ databases">
        <authorList>
            <person name="Sun Q."/>
            <person name="Zhou Y."/>
        </authorList>
    </citation>
    <scope>NUCLEOTIDE SEQUENCE</scope>
    <source>
        <strain evidence="1">CGMCC 4.7138</strain>
    </source>
</reference>
<sequence>MSNDAKAISFSEASLSLQRVMPEAVPVIATVLAEQDGPVAQGPKADLRQVWAQFTDPQDRRATSFAGRRRSWRTCGRRHLGLDRAVRALGSIEELVTLDGQELQKIAGDCTAELPGADLERRLGPDWEVYKVRGKVFMLMTDMPGHPVVILKADPDNAAALREQYADITPGYHMNKRHWITVEGGGTIEEQLVKELVIDSYRLVVGGLPKSEQPVDPRTYGRRA</sequence>
<evidence type="ECO:0008006" key="3">
    <source>
        <dbReference type="Google" id="ProtNLM"/>
    </source>
</evidence>
<dbReference type="RefSeq" id="WP_223854149.1">
    <property type="nucleotide sequence ID" value="NZ_BMMN01000014.1"/>
</dbReference>
<comment type="caution">
    <text evidence="1">The sequence shown here is derived from an EMBL/GenBank/DDBJ whole genome shotgun (WGS) entry which is preliminary data.</text>
</comment>
<gene>
    <name evidence="1" type="ORF">GCM10011574_58920</name>
</gene>
<evidence type="ECO:0000313" key="1">
    <source>
        <dbReference type="EMBL" id="GGO26475.1"/>
    </source>
</evidence>
<dbReference type="Proteomes" id="UP000653480">
    <property type="component" value="Unassembled WGS sequence"/>
</dbReference>
<dbReference type="InterPro" id="IPR058532">
    <property type="entry name" value="YjbR/MT2646/Rv2570-like"/>
</dbReference>